<dbReference type="Proteomes" id="UP000054279">
    <property type="component" value="Unassembled WGS sequence"/>
</dbReference>
<reference evidence="1 2" key="1">
    <citation type="submission" date="2014-06" db="EMBL/GenBank/DDBJ databases">
        <title>Evolutionary Origins and Diversification of the Mycorrhizal Mutualists.</title>
        <authorList>
            <consortium name="DOE Joint Genome Institute"/>
            <consortium name="Mycorrhizal Genomics Consortium"/>
            <person name="Kohler A."/>
            <person name="Kuo A."/>
            <person name="Nagy L.G."/>
            <person name="Floudas D."/>
            <person name="Copeland A."/>
            <person name="Barry K.W."/>
            <person name="Cichocki N."/>
            <person name="Veneault-Fourrey C."/>
            <person name="LaButti K."/>
            <person name="Lindquist E.A."/>
            <person name="Lipzen A."/>
            <person name="Lundell T."/>
            <person name="Morin E."/>
            <person name="Murat C."/>
            <person name="Riley R."/>
            <person name="Ohm R."/>
            <person name="Sun H."/>
            <person name="Tunlid A."/>
            <person name="Henrissat B."/>
            <person name="Grigoriev I.V."/>
            <person name="Hibbett D.S."/>
            <person name="Martin F."/>
        </authorList>
    </citation>
    <scope>NUCLEOTIDE SEQUENCE [LARGE SCALE GENOMIC DNA]</scope>
    <source>
        <strain evidence="1 2">SS14</strain>
    </source>
</reference>
<keyword evidence="2" id="KW-1185">Reference proteome</keyword>
<evidence type="ECO:0000313" key="2">
    <source>
        <dbReference type="Proteomes" id="UP000054279"/>
    </source>
</evidence>
<dbReference type="HOGENOM" id="CLU_133985_0_0_1"/>
<gene>
    <name evidence="1" type="ORF">M422DRAFT_47919</name>
</gene>
<proteinExistence type="predicted"/>
<dbReference type="EMBL" id="KN837124">
    <property type="protein sequence ID" value="KIJ43240.1"/>
    <property type="molecule type" value="Genomic_DNA"/>
</dbReference>
<protein>
    <submittedName>
        <fullName evidence="1">Uncharacterized protein</fullName>
    </submittedName>
</protein>
<evidence type="ECO:0000313" key="1">
    <source>
        <dbReference type="EMBL" id="KIJ43240.1"/>
    </source>
</evidence>
<accession>A0A0C9VWP1</accession>
<dbReference type="AlphaFoldDB" id="A0A0C9VWP1"/>
<name>A0A0C9VWP1_SPHS4</name>
<organism evidence="1 2">
    <name type="scientific">Sphaerobolus stellatus (strain SS14)</name>
    <dbReference type="NCBI Taxonomy" id="990650"/>
    <lineage>
        <taxon>Eukaryota</taxon>
        <taxon>Fungi</taxon>
        <taxon>Dikarya</taxon>
        <taxon>Basidiomycota</taxon>
        <taxon>Agaricomycotina</taxon>
        <taxon>Agaricomycetes</taxon>
        <taxon>Phallomycetidae</taxon>
        <taxon>Geastrales</taxon>
        <taxon>Sphaerobolaceae</taxon>
        <taxon>Sphaerobolus</taxon>
    </lineage>
</organism>
<sequence length="170" mass="19416">MSTGPSSMPKACSWKGTVWESPSMTEVKIVIKKKQRCILPLEPNGPSKEEFAGWSDETMQGSDELEDLLNISWTSLKEEDYLVAHLVQELVRSHKELCKYMAAIHNNVKSPANKVYILEDELFCKLLNMQKSSEWSTQMNDLAIIVQQANEALLDSYEHRHFDLMAALRV</sequence>